<sequence>MFNLPFPTDSLYKFGFMFGLVLIVYSFYYNDNHLNKFDKSQTFHRLDSLKKRSANIDTLKKEYQESYKAYSLAKETDTPFTAKDTRDWYLGFKTDMSYDTTNTNIRKLFNNILSYSDEDNTKITVLLDRLKVNESNEEIKKQLSRLLPQIANREIQKGVASIINNQPKDAKKQVRDFLARVTARSKNHIFNDASLLFTAISDGLTKDKEDTDIKITDLSGKYTEYYLYFYALLAIGVFLFILGILGWYFRIQKPQDDLLKMQLKEEAKKIGEVNDTKVIDNEPTVIIKTRKHFEPKILPRPEVRNKI</sequence>
<feature type="transmembrane region" description="Helical" evidence="1">
    <location>
        <begin position="227"/>
        <end position="249"/>
    </location>
</feature>
<evidence type="ECO:0000313" key="2">
    <source>
        <dbReference type="EMBL" id="WPU92199.1"/>
    </source>
</evidence>
<keyword evidence="1" id="KW-0472">Membrane</keyword>
<keyword evidence="3" id="KW-1185">Reference proteome</keyword>
<feature type="transmembrane region" description="Helical" evidence="1">
    <location>
        <begin position="12"/>
        <end position="29"/>
    </location>
</feature>
<dbReference type="RefSeq" id="WP_321561361.1">
    <property type="nucleotide sequence ID" value="NZ_CP139558.1"/>
</dbReference>
<dbReference type="Proteomes" id="UP001324380">
    <property type="component" value="Chromosome"/>
</dbReference>
<accession>A0ABZ0THD0</accession>
<evidence type="ECO:0000256" key="1">
    <source>
        <dbReference type="SAM" id="Phobius"/>
    </source>
</evidence>
<keyword evidence="1" id="KW-0812">Transmembrane</keyword>
<gene>
    <name evidence="2" type="ORF">SNE25_23025</name>
</gene>
<evidence type="ECO:0000313" key="3">
    <source>
        <dbReference type="Proteomes" id="UP001324380"/>
    </source>
</evidence>
<reference evidence="2 3" key="1">
    <citation type="submission" date="2023-11" db="EMBL/GenBank/DDBJ databases">
        <title>Analysis of the Genomes of Mucilaginibacter gossypii cycad 4 and M. sabulilitoris SNA2: microbes with the potential for plant growth promotion.</title>
        <authorList>
            <person name="Hirsch A.M."/>
            <person name="Humm E."/>
            <person name="Rubbi M."/>
            <person name="Del Vecchio G."/>
            <person name="Ha S.M."/>
            <person name="Pellegrini M."/>
            <person name="Gunsalus R.P."/>
        </authorList>
    </citation>
    <scope>NUCLEOTIDE SEQUENCE [LARGE SCALE GENOMIC DNA]</scope>
    <source>
        <strain evidence="2 3">SNA2</strain>
    </source>
</reference>
<name>A0ABZ0THD0_9SPHI</name>
<proteinExistence type="predicted"/>
<organism evidence="2 3">
    <name type="scientific">Mucilaginibacter sabulilitoris</name>
    <dbReference type="NCBI Taxonomy" id="1173583"/>
    <lineage>
        <taxon>Bacteria</taxon>
        <taxon>Pseudomonadati</taxon>
        <taxon>Bacteroidota</taxon>
        <taxon>Sphingobacteriia</taxon>
        <taxon>Sphingobacteriales</taxon>
        <taxon>Sphingobacteriaceae</taxon>
        <taxon>Mucilaginibacter</taxon>
    </lineage>
</organism>
<protein>
    <submittedName>
        <fullName evidence="2">Uncharacterized protein</fullName>
    </submittedName>
</protein>
<dbReference type="EMBL" id="CP139558">
    <property type="protein sequence ID" value="WPU92199.1"/>
    <property type="molecule type" value="Genomic_DNA"/>
</dbReference>
<keyword evidence="1" id="KW-1133">Transmembrane helix</keyword>